<dbReference type="SMART" id="SM00448">
    <property type="entry name" value="REC"/>
    <property type="match status" value="1"/>
</dbReference>
<comment type="catalytic activity">
    <reaction evidence="1">
        <text>ATP + protein L-histidine = ADP + protein N-phospho-L-histidine.</text>
        <dbReference type="EC" id="2.7.13.3"/>
    </reaction>
</comment>
<keyword evidence="12" id="KW-0902">Two-component regulatory system</keyword>
<dbReference type="PANTHER" id="PTHR45339">
    <property type="entry name" value="HYBRID SIGNAL TRANSDUCTION HISTIDINE KINASE J"/>
    <property type="match status" value="1"/>
</dbReference>
<evidence type="ECO:0000313" key="19">
    <source>
        <dbReference type="EMBL" id="SEL11198.1"/>
    </source>
</evidence>
<dbReference type="InterPro" id="IPR036890">
    <property type="entry name" value="HATPase_C_sf"/>
</dbReference>
<dbReference type="Gene3D" id="3.30.565.10">
    <property type="entry name" value="Histidine kinase-like ATPase, C-terminal domain"/>
    <property type="match status" value="1"/>
</dbReference>
<dbReference type="SUPFAM" id="SSF47226">
    <property type="entry name" value="Histidine-containing phosphotransfer domain, HPT domain"/>
    <property type="match status" value="1"/>
</dbReference>
<feature type="domain" description="Response regulatory" evidence="18">
    <location>
        <begin position="313"/>
        <end position="426"/>
    </location>
</feature>
<dbReference type="GO" id="GO:0005886">
    <property type="term" value="C:plasma membrane"/>
    <property type="evidence" value="ECO:0007669"/>
    <property type="project" value="UniProtKB-SubCell"/>
</dbReference>
<dbReference type="SUPFAM" id="SSF52172">
    <property type="entry name" value="CheY-like"/>
    <property type="match status" value="1"/>
</dbReference>
<evidence type="ECO:0000256" key="13">
    <source>
        <dbReference type="ARBA" id="ARBA00023136"/>
    </source>
</evidence>
<evidence type="ECO:0000259" key="17">
    <source>
        <dbReference type="PROSITE" id="PS50109"/>
    </source>
</evidence>
<keyword evidence="13 16" id="KW-0472">Membrane</keyword>
<dbReference type="InterPro" id="IPR001789">
    <property type="entry name" value="Sig_transdc_resp-reg_receiver"/>
</dbReference>
<dbReference type="Proteomes" id="UP000186015">
    <property type="component" value="Unassembled WGS sequence"/>
</dbReference>
<dbReference type="InterPro" id="IPR004358">
    <property type="entry name" value="Sig_transdc_His_kin-like_C"/>
</dbReference>
<dbReference type="InterPro" id="IPR003661">
    <property type="entry name" value="HisK_dim/P_dom"/>
</dbReference>
<dbReference type="CDD" id="cd00156">
    <property type="entry name" value="REC"/>
    <property type="match status" value="1"/>
</dbReference>
<dbReference type="AlphaFoldDB" id="A0A1H7MJX8"/>
<keyword evidence="11 16" id="KW-1133">Transmembrane helix</keyword>
<evidence type="ECO:0000256" key="7">
    <source>
        <dbReference type="ARBA" id="ARBA00022692"/>
    </source>
</evidence>
<dbReference type="GO" id="GO:0005524">
    <property type="term" value="F:ATP binding"/>
    <property type="evidence" value="ECO:0007669"/>
    <property type="project" value="UniProtKB-KW"/>
</dbReference>
<dbReference type="InterPro" id="IPR008207">
    <property type="entry name" value="Sig_transdc_His_kin_Hpt_dom"/>
</dbReference>
<dbReference type="InterPro" id="IPR011006">
    <property type="entry name" value="CheY-like_superfamily"/>
</dbReference>
<evidence type="ECO:0000256" key="5">
    <source>
        <dbReference type="ARBA" id="ARBA00022475"/>
    </source>
</evidence>
<dbReference type="Gene3D" id="3.40.50.2300">
    <property type="match status" value="1"/>
</dbReference>
<dbReference type="GO" id="GO:0000155">
    <property type="term" value="F:phosphorelay sensor kinase activity"/>
    <property type="evidence" value="ECO:0007669"/>
    <property type="project" value="InterPro"/>
</dbReference>
<keyword evidence="7 16" id="KW-0812">Transmembrane</keyword>
<dbReference type="PANTHER" id="PTHR45339:SF1">
    <property type="entry name" value="HYBRID SIGNAL TRANSDUCTION HISTIDINE KINASE J"/>
    <property type="match status" value="1"/>
</dbReference>
<dbReference type="EC" id="2.7.13.3" evidence="3"/>
<reference evidence="19 20" key="1">
    <citation type="submission" date="2016-10" db="EMBL/GenBank/DDBJ databases">
        <authorList>
            <person name="de Groot N.N."/>
        </authorList>
    </citation>
    <scope>NUCLEOTIDE SEQUENCE [LARGE SCALE GENOMIC DNA]</scope>
    <source>
        <strain evidence="19 20">KH2T6</strain>
    </source>
</reference>
<dbReference type="PRINTS" id="PR00344">
    <property type="entry name" value="BCTRLSENSOR"/>
</dbReference>
<dbReference type="Pfam" id="PF02518">
    <property type="entry name" value="HATPase_c"/>
    <property type="match status" value="1"/>
</dbReference>
<dbReference type="Pfam" id="PF00072">
    <property type="entry name" value="Response_reg"/>
    <property type="match status" value="1"/>
</dbReference>
<dbReference type="CDD" id="cd00082">
    <property type="entry name" value="HisKA"/>
    <property type="match status" value="1"/>
</dbReference>
<evidence type="ECO:0000256" key="11">
    <source>
        <dbReference type="ARBA" id="ARBA00022989"/>
    </source>
</evidence>
<dbReference type="Gene3D" id="1.10.287.130">
    <property type="match status" value="1"/>
</dbReference>
<feature type="domain" description="Histidine kinase" evidence="17">
    <location>
        <begin position="54"/>
        <end position="282"/>
    </location>
</feature>
<keyword evidence="8" id="KW-0547">Nucleotide-binding</keyword>
<evidence type="ECO:0000256" key="3">
    <source>
        <dbReference type="ARBA" id="ARBA00012438"/>
    </source>
</evidence>
<evidence type="ECO:0000259" key="18">
    <source>
        <dbReference type="PROSITE" id="PS50110"/>
    </source>
</evidence>
<evidence type="ECO:0000256" key="8">
    <source>
        <dbReference type="ARBA" id="ARBA00022741"/>
    </source>
</evidence>
<evidence type="ECO:0000256" key="12">
    <source>
        <dbReference type="ARBA" id="ARBA00023012"/>
    </source>
</evidence>
<keyword evidence="6 15" id="KW-0597">Phosphoprotein</keyword>
<dbReference type="Pfam" id="PF01627">
    <property type="entry name" value="Hpt"/>
    <property type="match status" value="1"/>
</dbReference>
<evidence type="ECO:0000256" key="14">
    <source>
        <dbReference type="ARBA" id="ARBA00024867"/>
    </source>
</evidence>
<dbReference type="OrthoDB" id="1834068at2"/>
<keyword evidence="10" id="KW-0067">ATP-binding</keyword>
<evidence type="ECO:0000256" key="2">
    <source>
        <dbReference type="ARBA" id="ARBA00004651"/>
    </source>
</evidence>
<evidence type="ECO:0000256" key="1">
    <source>
        <dbReference type="ARBA" id="ARBA00000085"/>
    </source>
</evidence>
<comment type="subcellular location">
    <subcellularLocation>
        <location evidence="2">Cell membrane</location>
        <topology evidence="2">Multi-pass membrane protein</topology>
    </subcellularLocation>
</comment>
<evidence type="ECO:0000256" key="6">
    <source>
        <dbReference type="ARBA" id="ARBA00022553"/>
    </source>
</evidence>
<sequence>MHTVIIILVSASAAGFLVWLYMMVFVMRRKSEELAKAKTEVIAANAAKTRFLSNISHELLTPVNTIVGMNEMAMRENAENVPTQYFMSIMNYCFDIRDASESLVALINDLLAMSDIESGKAHLEEQDYDTKDMLSTLISRAQGRCAEKELTFKADIDELLPSGMYGDTDKITQILTNLLTNAVKYTAVGGVVFSVSMLERENNYCKVQYSVKDTGMGLTPQEAEKIFAVYDSLDENKSMDKTVTGLGLDISKKFAILMRGDLVCKSEYGKGAEFILTIPQKMTDQTPVGDITDSGGISGRGPFIPQFIAPDADILVIDNDPMSLKIIKGLLKDTDVFVSSAASIEDCIDRINDTLFSVVFIDQMLIPENAAEIIENMRRSDPDLPIYLLTSNSASSEMYYTSIGFTGYLPKPVDGVTLEKTILKHIPSKIRQDPPNLPDNADTQDIPWDLGWLNETDGISAADGIRNCGGVQTFISALRMFSATIGSNIQTIRSLYEVNDLMHLKFKIHSMSRSARIIGALELSRFADEIERAALSHDMEFVDTHIEDFLTMYGAYKDKLSRLSEK</sequence>
<evidence type="ECO:0000256" key="16">
    <source>
        <dbReference type="SAM" id="Phobius"/>
    </source>
</evidence>
<dbReference type="InterPro" id="IPR005467">
    <property type="entry name" value="His_kinase_dom"/>
</dbReference>
<evidence type="ECO:0000256" key="9">
    <source>
        <dbReference type="ARBA" id="ARBA00022777"/>
    </source>
</evidence>
<dbReference type="InterPro" id="IPR036641">
    <property type="entry name" value="HPT_dom_sf"/>
</dbReference>
<dbReference type="SMART" id="SM00387">
    <property type="entry name" value="HATPase_c"/>
    <property type="match status" value="1"/>
</dbReference>
<dbReference type="SMART" id="SM00388">
    <property type="entry name" value="HisKA"/>
    <property type="match status" value="1"/>
</dbReference>
<feature type="modified residue" description="4-aspartylphosphate" evidence="15">
    <location>
        <position position="362"/>
    </location>
</feature>
<dbReference type="Gene3D" id="1.20.120.160">
    <property type="entry name" value="HPT domain"/>
    <property type="match status" value="1"/>
</dbReference>
<dbReference type="SUPFAM" id="SSF47384">
    <property type="entry name" value="Homodimeric domain of signal transducing histidine kinase"/>
    <property type="match status" value="1"/>
</dbReference>
<accession>A0A1H7MJX8</accession>
<keyword evidence="9" id="KW-0808">Transferase</keyword>
<evidence type="ECO:0000256" key="10">
    <source>
        <dbReference type="ARBA" id="ARBA00022840"/>
    </source>
</evidence>
<proteinExistence type="predicted"/>
<dbReference type="InterPro" id="IPR036097">
    <property type="entry name" value="HisK_dim/P_sf"/>
</dbReference>
<protein>
    <recommendedName>
        <fullName evidence="4">Stage 0 sporulation protein A homolog</fullName>
        <ecNumber evidence="3">2.7.13.3</ecNumber>
    </recommendedName>
</protein>
<organism evidence="19 20">
    <name type="scientific">Ruminococcus albus</name>
    <dbReference type="NCBI Taxonomy" id="1264"/>
    <lineage>
        <taxon>Bacteria</taxon>
        <taxon>Bacillati</taxon>
        <taxon>Bacillota</taxon>
        <taxon>Clostridia</taxon>
        <taxon>Eubacteriales</taxon>
        <taxon>Oscillospiraceae</taxon>
        <taxon>Ruminococcus</taxon>
    </lineage>
</organism>
<gene>
    <name evidence="19" type="ORF">SAMN05216469_1124</name>
</gene>
<dbReference type="InterPro" id="IPR003594">
    <property type="entry name" value="HATPase_dom"/>
</dbReference>
<evidence type="ECO:0000313" key="20">
    <source>
        <dbReference type="Proteomes" id="UP000186015"/>
    </source>
</evidence>
<dbReference type="PROSITE" id="PS50109">
    <property type="entry name" value="HIS_KIN"/>
    <property type="match status" value="1"/>
</dbReference>
<keyword evidence="9" id="KW-0418">Kinase</keyword>
<comment type="function">
    <text evidence="14">May play the central regulatory role in sporulation. It may be an element of the effector pathway responsible for the activation of sporulation genes in response to nutritional stress. Spo0A may act in concert with spo0H (a sigma factor) to control the expression of some genes that are critical to the sporulation process.</text>
</comment>
<dbReference type="Pfam" id="PF00512">
    <property type="entry name" value="HisKA"/>
    <property type="match status" value="1"/>
</dbReference>
<dbReference type="RefSeq" id="WP_074834176.1">
    <property type="nucleotide sequence ID" value="NZ_FOAT01000012.1"/>
</dbReference>
<dbReference type="EMBL" id="FOAT01000012">
    <property type="protein sequence ID" value="SEL11198.1"/>
    <property type="molecule type" value="Genomic_DNA"/>
</dbReference>
<feature type="transmembrane region" description="Helical" evidence="16">
    <location>
        <begin position="6"/>
        <end position="26"/>
    </location>
</feature>
<dbReference type="PROSITE" id="PS50110">
    <property type="entry name" value="RESPONSE_REGULATORY"/>
    <property type="match status" value="1"/>
</dbReference>
<dbReference type="SUPFAM" id="SSF55874">
    <property type="entry name" value="ATPase domain of HSP90 chaperone/DNA topoisomerase II/histidine kinase"/>
    <property type="match status" value="1"/>
</dbReference>
<evidence type="ECO:0000256" key="15">
    <source>
        <dbReference type="PROSITE-ProRule" id="PRU00169"/>
    </source>
</evidence>
<name>A0A1H7MJX8_RUMAL</name>
<evidence type="ECO:0000256" key="4">
    <source>
        <dbReference type="ARBA" id="ARBA00018672"/>
    </source>
</evidence>
<keyword evidence="5" id="KW-1003">Cell membrane</keyword>